<dbReference type="SUPFAM" id="SSF55248">
    <property type="entry name" value="PCD-like"/>
    <property type="match status" value="1"/>
</dbReference>
<reference evidence="6" key="1">
    <citation type="journal article" date="2023" name="Mol. Plant Microbe Interact.">
        <title>Elucidating the Obligate Nature and Biological Capacity of an Invasive Fungal Corn Pathogen.</title>
        <authorList>
            <person name="MacCready J.S."/>
            <person name="Roggenkamp E.M."/>
            <person name="Gdanetz K."/>
            <person name="Chilvers M.I."/>
        </authorList>
    </citation>
    <scope>NUCLEOTIDE SEQUENCE</scope>
    <source>
        <strain evidence="6">PM02</strain>
    </source>
</reference>
<keyword evidence="4" id="KW-0456">Lyase</keyword>
<dbReference type="GO" id="GO:0008124">
    <property type="term" value="F:4-alpha-hydroxytetrahydrobiopterin dehydratase activity"/>
    <property type="evidence" value="ECO:0007669"/>
    <property type="project" value="UniProtKB-EC"/>
</dbReference>
<dbReference type="Pfam" id="PF01329">
    <property type="entry name" value="Pterin_4a"/>
    <property type="match status" value="1"/>
</dbReference>
<organism evidence="6 7">
    <name type="scientific">Phyllachora maydis</name>
    <dbReference type="NCBI Taxonomy" id="1825666"/>
    <lineage>
        <taxon>Eukaryota</taxon>
        <taxon>Fungi</taxon>
        <taxon>Dikarya</taxon>
        <taxon>Ascomycota</taxon>
        <taxon>Pezizomycotina</taxon>
        <taxon>Sordariomycetes</taxon>
        <taxon>Sordariomycetidae</taxon>
        <taxon>Phyllachorales</taxon>
        <taxon>Phyllachoraceae</taxon>
        <taxon>Phyllachora</taxon>
    </lineage>
</organism>
<dbReference type="InterPro" id="IPR001533">
    <property type="entry name" value="Pterin_deHydtase"/>
</dbReference>
<evidence type="ECO:0000256" key="3">
    <source>
        <dbReference type="ARBA" id="ARBA00013252"/>
    </source>
</evidence>
<dbReference type="EMBL" id="JAQQPM010000001">
    <property type="protein sequence ID" value="KAK2067744.1"/>
    <property type="molecule type" value="Genomic_DNA"/>
</dbReference>
<dbReference type="AlphaFoldDB" id="A0AAD9HY77"/>
<gene>
    <name evidence="6" type="ORF">P8C59_001457</name>
</gene>
<dbReference type="Gene3D" id="3.30.1360.20">
    <property type="entry name" value="Transcriptional coactivator/pterin dehydratase"/>
    <property type="match status" value="1"/>
</dbReference>
<dbReference type="InterPro" id="IPR036428">
    <property type="entry name" value="PCD_sf"/>
</dbReference>
<comment type="similarity">
    <text evidence="2">Belongs to the pterin-4-alpha-carbinolamine dehydratase family.</text>
</comment>
<dbReference type="PANTHER" id="PTHR12599:SF0">
    <property type="entry name" value="PTERIN-4-ALPHA-CARBINOLAMINE DEHYDRATASE"/>
    <property type="match status" value="1"/>
</dbReference>
<dbReference type="CDD" id="cd00488">
    <property type="entry name" value="PCD_DCoH"/>
    <property type="match status" value="1"/>
</dbReference>
<evidence type="ECO:0000256" key="5">
    <source>
        <dbReference type="ARBA" id="ARBA00030497"/>
    </source>
</evidence>
<evidence type="ECO:0000256" key="2">
    <source>
        <dbReference type="ARBA" id="ARBA00006472"/>
    </source>
</evidence>
<dbReference type="GO" id="GO:0006729">
    <property type="term" value="P:tetrahydrobiopterin biosynthetic process"/>
    <property type="evidence" value="ECO:0007669"/>
    <property type="project" value="InterPro"/>
</dbReference>
<keyword evidence="7" id="KW-1185">Reference proteome</keyword>
<comment type="catalytic activity">
    <reaction evidence="1">
        <text>(4aS,6R)-4a-hydroxy-L-erythro-5,6,7,8-tetrahydrobiopterin = (6R)-L-erythro-6,7-dihydrobiopterin + H2O</text>
        <dbReference type="Rhea" id="RHEA:11920"/>
        <dbReference type="ChEBI" id="CHEBI:15377"/>
        <dbReference type="ChEBI" id="CHEBI:15642"/>
        <dbReference type="ChEBI" id="CHEBI:43120"/>
        <dbReference type="EC" id="4.2.1.96"/>
    </reaction>
</comment>
<protein>
    <recommendedName>
        <fullName evidence="3">4a-hydroxytetrahydrobiopterin dehydratase</fullName>
        <ecNumber evidence="3">4.2.1.96</ecNumber>
    </recommendedName>
    <alternativeName>
        <fullName evidence="5">4-alpha-hydroxy-tetrahydropterin dehydratase</fullName>
    </alternativeName>
</protein>
<name>A0AAD9HY77_9PEZI</name>
<evidence type="ECO:0000313" key="7">
    <source>
        <dbReference type="Proteomes" id="UP001217918"/>
    </source>
</evidence>
<comment type="caution">
    <text evidence="6">The sequence shown here is derived from an EMBL/GenBank/DDBJ whole genome shotgun (WGS) entry which is preliminary data.</text>
</comment>
<proteinExistence type="inferred from homology"/>
<accession>A0AAD9HY77</accession>
<dbReference type="PANTHER" id="PTHR12599">
    <property type="entry name" value="PTERIN-4-ALPHA-CARBINOLAMINE DEHYDRATASE"/>
    <property type="match status" value="1"/>
</dbReference>
<evidence type="ECO:0000256" key="1">
    <source>
        <dbReference type="ARBA" id="ARBA00001554"/>
    </source>
</evidence>
<dbReference type="EC" id="4.2.1.96" evidence="3"/>
<evidence type="ECO:0000256" key="4">
    <source>
        <dbReference type="ARBA" id="ARBA00023239"/>
    </source>
</evidence>
<evidence type="ECO:0000313" key="6">
    <source>
        <dbReference type="EMBL" id="KAK2067744.1"/>
    </source>
</evidence>
<sequence>MSPRFSAGTDTSTLEAALSPLLVQTGGRWTLAADGEGLERSFRFKTFAKAWDFMTAVSLQCKVRNHHPEWSNVYNTTFIRWKTHSPQGLSSKDIDLAAVCDALAEDFGEVTSSAEATPQTNRGVCRFGHWRGLEEVPR</sequence>
<dbReference type="Proteomes" id="UP001217918">
    <property type="component" value="Unassembled WGS sequence"/>
</dbReference>